<comment type="caution">
    <text evidence="2">The sequence shown here is derived from an EMBL/GenBank/DDBJ whole genome shotgun (WGS) entry which is preliminary data.</text>
</comment>
<keyword evidence="1" id="KW-0732">Signal</keyword>
<sequence length="143" mass="14143">MARIYVAAAAAAGLALLGAAPATAAEAPAPQVFCGASGLQAGLLTRLCAEVDGDQVQLVGRISLAGPPSPGSPGPRPQDLQTVLTGENPAGTAYRDVRFTGATVEVRGVGGPVPCAVAVHGSFAVASYPWAPRPVTVDLPASC</sequence>
<proteinExistence type="predicted"/>
<reference evidence="3" key="1">
    <citation type="journal article" date="2019" name="Int. J. Syst. Evol. Microbiol.">
        <title>The Global Catalogue of Microorganisms (GCM) 10K type strain sequencing project: providing services to taxonomists for standard genome sequencing and annotation.</title>
        <authorList>
            <consortium name="The Broad Institute Genomics Platform"/>
            <consortium name="The Broad Institute Genome Sequencing Center for Infectious Disease"/>
            <person name="Wu L."/>
            <person name="Ma J."/>
        </authorList>
    </citation>
    <scope>NUCLEOTIDE SEQUENCE [LARGE SCALE GENOMIC DNA]</scope>
    <source>
        <strain evidence="3">CGMCC 4.1622</strain>
    </source>
</reference>
<accession>A0ABW0VFK7</accession>
<gene>
    <name evidence="2" type="ORF">ACFPZF_19790</name>
</gene>
<feature type="chain" id="PRO_5046832207" description="Secreted protein" evidence="1">
    <location>
        <begin position="25"/>
        <end position="143"/>
    </location>
</feature>
<evidence type="ECO:0000256" key="1">
    <source>
        <dbReference type="SAM" id="SignalP"/>
    </source>
</evidence>
<feature type="signal peptide" evidence="1">
    <location>
        <begin position="1"/>
        <end position="24"/>
    </location>
</feature>
<organism evidence="2 3">
    <name type="scientific">Kitasatospora cinereorecta</name>
    <dbReference type="NCBI Taxonomy" id="285560"/>
    <lineage>
        <taxon>Bacteria</taxon>
        <taxon>Bacillati</taxon>
        <taxon>Actinomycetota</taxon>
        <taxon>Actinomycetes</taxon>
        <taxon>Kitasatosporales</taxon>
        <taxon>Streptomycetaceae</taxon>
        <taxon>Kitasatospora</taxon>
    </lineage>
</organism>
<evidence type="ECO:0000313" key="2">
    <source>
        <dbReference type="EMBL" id="MFC5643594.1"/>
    </source>
</evidence>
<dbReference type="RefSeq" id="WP_346140754.1">
    <property type="nucleotide sequence ID" value="NZ_BAAAUA010000002.1"/>
</dbReference>
<keyword evidence="3" id="KW-1185">Reference proteome</keyword>
<name>A0ABW0VFK7_9ACTN</name>
<protein>
    <recommendedName>
        <fullName evidence="4">Secreted protein</fullName>
    </recommendedName>
</protein>
<dbReference type="EMBL" id="JBHSOC010000034">
    <property type="protein sequence ID" value="MFC5643594.1"/>
    <property type="molecule type" value="Genomic_DNA"/>
</dbReference>
<evidence type="ECO:0008006" key="4">
    <source>
        <dbReference type="Google" id="ProtNLM"/>
    </source>
</evidence>
<dbReference type="Proteomes" id="UP001596066">
    <property type="component" value="Unassembled WGS sequence"/>
</dbReference>
<evidence type="ECO:0000313" key="3">
    <source>
        <dbReference type="Proteomes" id="UP001596066"/>
    </source>
</evidence>